<proteinExistence type="predicted"/>
<comment type="caution">
    <text evidence="2">The sequence shown here is derived from an EMBL/GenBank/DDBJ whole genome shotgun (WGS) entry which is preliminary data.</text>
</comment>
<keyword evidence="3" id="KW-1185">Reference proteome</keyword>
<evidence type="ECO:0000313" key="3">
    <source>
        <dbReference type="Proteomes" id="UP000275385"/>
    </source>
</evidence>
<name>A0A420YCH3_9PEZI</name>
<protein>
    <submittedName>
        <fullName evidence="2">Uncharacterized protein</fullName>
    </submittedName>
</protein>
<gene>
    <name evidence="2" type="ORF">DL546_008090</name>
</gene>
<dbReference type="EMBL" id="QVQW01000020">
    <property type="protein sequence ID" value="RKU45608.1"/>
    <property type="molecule type" value="Genomic_DNA"/>
</dbReference>
<reference evidence="2 3" key="1">
    <citation type="submission" date="2018-08" db="EMBL/GenBank/DDBJ databases">
        <title>Draft genome of the lignicolous fungus Coniochaeta pulveracea.</title>
        <authorList>
            <person name="Borstlap C.J."/>
            <person name="De Witt R.N."/>
            <person name="Botha A."/>
            <person name="Volschenk H."/>
        </authorList>
    </citation>
    <scope>NUCLEOTIDE SEQUENCE [LARGE SCALE GENOMIC DNA]</scope>
    <source>
        <strain evidence="2 3">CAB683</strain>
    </source>
</reference>
<organism evidence="2 3">
    <name type="scientific">Coniochaeta pulveracea</name>
    <dbReference type="NCBI Taxonomy" id="177199"/>
    <lineage>
        <taxon>Eukaryota</taxon>
        <taxon>Fungi</taxon>
        <taxon>Dikarya</taxon>
        <taxon>Ascomycota</taxon>
        <taxon>Pezizomycotina</taxon>
        <taxon>Sordariomycetes</taxon>
        <taxon>Sordariomycetidae</taxon>
        <taxon>Coniochaetales</taxon>
        <taxon>Coniochaetaceae</taxon>
        <taxon>Coniochaeta</taxon>
    </lineage>
</organism>
<evidence type="ECO:0000313" key="2">
    <source>
        <dbReference type="EMBL" id="RKU45608.1"/>
    </source>
</evidence>
<evidence type="ECO:0000256" key="1">
    <source>
        <dbReference type="SAM" id="MobiDB-lite"/>
    </source>
</evidence>
<feature type="region of interest" description="Disordered" evidence="1">
    <location>
        <begin position="117"/>
        <end position="142"/>
    </location>
</feature>
<sequence length="142" mass="16217">MWRMLTTCTAVRSDHAPADTESMASPPDITPCSTPEVVHQRHYNLRQGSRAIRDSREGALSLLEATMHYLPQKPRSVRNAQACLDHINIEPGVWTLAELFEWHEEATHRHGNYQESDFSLVRQTSTGRPDLSTRRQKASPER</sequence>
<accession>A0A420YCH3</accession>
<dbReference type="AlphaFoldDB" id="A0A420YCH3"/>
<dbReference type="Proteomes" id="UP000275385">
    <property type="component" value="Unassembled WGS sequence"/>
</dbReference>
<feature type="compositionally biased region" description="Polar residues" evidence="1">
    <location>
        <begin position="117"/>
        <end position="127"/>
    </location>
</feature>